<dbReference type="EMBL" id="QEPN01000001">
    <property type="protein sequence ID" value="RDE73868.1"/>
    <property type="molecule type" value="Genomic_DNA"/>
</dbReference>
<dbReference type="GO" id="GO:0006633">
    <property type="term" value="P:fatty acid biosynthetic process"/>
    <property type="evidence" value="ECO:0007669"/>
    <property type="project" value="InterPro"/>
</dbReference>
<dbReference type="GO" id="GO:0004315">
    <property type="term" value="F:3-oxoacyl-[acyl-carrier-protein] synthase activity"/>
    <property type="evidence" value="ECO:0007669"/>
    <property type="project" value="InterPro"/>
</dbReference>
<organism evidence="5 6">
    <name type="scientific">Haemophilus sputorum</name>
    <dbReference type="NCBI Taxonomy" id="1078480"/>
    <lineage>
        <taxon>Bacteria</taxon>
        <taxon>Pseudomonadati</taxon>
        <taxon>Pseudomonadota</taxon>
        <taxon>Gammaproteobacteria</taxon>
        <taxon>Pasteurellales</taxon>
        <taxon>Pasteurellaceae</taxon>
        <taxon>Haemophilus</taxon>
    </lineage>
</organism>
<evidence type="ECO:0000256" key="1">
    <source>
        <dbReference type="ARBA" id="ARBA00022679"/>
    </source>
</evidence>
<evidence type="ECO:0000313" key="6">
    <source>
        <dbReference type="Proteomes" id="UP000253872"/>
    </source>
</evidence>
<dbReference type="STRING" id="1035839.GCA_000238795_00665"/>
<dbReference type="InterPro" id="IPR013751">
    <property type="entry name" value="ACP_syn_III_N"/>
</dbReference>
<dbReference type="Pfam" id="PF08541">
    <property type="entry name" value="ACP_syn_III_C"/>
    <property type="match status" value="1"/>
</dbReference>
<reference evidence="5 6" key="1">
    <citation type="submission" date="2018-05" db="EMBL/GenBank/DDBJ databases">
        <title>Draft Genome Sequences for a Diverse set of 7 Haemophilus Species.</title>
        <authorList>
            <person name="Nichols M."/>
            <person name="Topaz N."/>
            <person name="Wang X."/>
            <person name="Wang X."/>
            <person name="Boxrud D."/>
        </authorList>
    </citation>
    <scope>NUCLEOTIDE SEQUENCE [LARGE SCALE GENOMIC DNA]</scope>
    <source>
        <strain evidence="5 6">C2002001239</strain>
    </source>
</reference>
<evidence type="ECO:0000313" key="5">
    <source>
        <dbReference type="EMBL" id="RDE73868.1"/>
    </source>
</evidence>
<keyword evidence="1" id="KW-0808">Transferase</keyword>
<dbReference type="CDD" id="cd00830">
    <property type="entry name" value="KAS_III"/>
    <property type="match status" value="1"/>
</dbReference>
<comment type="caution">
    <text evidence="5">The sequence shown here is derived from an EMBL/GenBank/DDBJ whole genome shotgun (WGS) entry which is preliminary data.</text>
</comment>
<evidence type="ECO:0000259" key="3">
    <source>
        <dbReference type="Pfam" id="PF08541"/>
    </source>
</evidence>
<dbReference type="RefSeq" id="WP_111401659.1">
    <property type="nucleotide sequence ID" value="NZ_QEPN01000001.1"/>
</dbReference>
<dbReference type="Proteomes" id="UP000253872">
    <property type="component" value="Unassembled WGS sequence"/>
</dbReference>
<evidence type="ECO:0000256" key="2">
    <source>
        <dbReference type="ARBA" id="ARBA00023315"/>
    </source>
</evidence>
<sequence>MASFIIRGLAIAQADRKITSAQLDEELGLKSGYIAKRSGVQHRFYLNAKTSQSEFAATAVKQALKQAHLRKSDLDLLISTSAVPEQAIPSTACFVAHHLGLPKGTPAFDINASCLGFLVSLFTAINLLETQAYKRIAVVASDLASRGLNWNDLHSAPIFGDGAAAIIIESATQAVNSEGKIANCLAYLFETYAEGRHFCEIKAGGTRINSTTEMTETDFQFAMDGKAVFKIAMQKLEKFIEKLLAQANLTYQDIDCVVLHQASHLGMEHAIHRMKFKPDTIVNIYSEHGNQVSASIPTTLFYADQQGKLAKGNKVLLLGTAAGFSIGGMILGL</sequence>
<keyword evidence="2" id="KW-0012">Acyltransferase</keyword>
<dbReference type="PANTHER" id="PTHR34069">
    <property type="entry name" value="3-OXOACYL-[ACYL-CARRIER-PROTEIN] SYNTHASE 3"/>
    <property type="match status" value="1"/>
</dbReference>
<proteinExistence type="predicted"/>
<dbReference type="InterPro" id="IPR013747">
    <property type="entry name" value="ACP_syn_III_C"/>
</dbReference>
<dbReference type="SUPFAM" id="SSF53901">
    <property type="entry name" value="Thiolase-like"/>
    <property type="match status" value="1"/>
</dbReference>
<gene>
    <name evidence="5" type="ORF">DPV93_01540</name>
</gene>
<feature type="domain" description="Beta-ketoacyl-[acyl-carrier-protein] synthase III N-terminal" evidence="4">
    <location>
        <begin position="108"/>
        <end position="172"/>
    </location>
</feature>
<protein>
    <submittedName>
        <fullName evidence="5">Ketoacyl-ACP synthase III</fullName>
    </submittedName>
</protein>
<dbReference type="Gene3D" id="3.40.47.10">
    <property type="match status" value="1"/>
</dbReference>
<dbReference type="GO" id="GO:0044550">
    <property type="term" value="P:secondary metabolite biosynthetic process"/>
    <property type="evidence" value="ECO:0007669"/>
    <property type="project" value="TreeGrafter"/>
</dbReference>
<dbReference type="AlphaFoldDB" id="A0A369YJ61"/>
<dbReference type="PANTHER" id="PTHR34069:SF2">
    <property type="entry name" value="BETA-KETOACYL-[ACYL-CARRIER-PROTEIN] SYNTHASE III"/>
    <property type="match status" value="1"/>
</dbReference>
<name>A0A369YJ61_9PAST</name>
<dbReference type="Pfam" id="PF08545">
    <property type="entry name" value="ACP_syn_III"/>
    <property type="match status" value="1"/>
</dbReference>
<accession>A0A369YJ61</accession>
<feature type="domain" description="Beta-ketoacyl-[acyl-carrier-protein] synthase III C-terminal" evidence="3">
    <location>
        <begin position="244"/>
        <end position="331"/>
    </location>
</feature>
<dbReference type="InterPro" id="IPR016039">
    <property type="entry name" value="Thiolase-like"/>
</dbReference>
<evidence type="ECO:0000259" key="4">
    <source>
        <dbReference type="Pfam" id="PF08545"/>
    </source>
</evidence>